<dbReference type="InterPro" id="IPR003347">
    <property type="entry name" value="JmjC_dom"/>
</dbReference>
<organism evidence="3 4">
    <name type="scientific">Corynascus novoguineensis</name>
    <dbReference type="NCBI Taxonomy" id="1126955"/>
    <lineage>
        <taxon>Eukaryota</taxon>
        <taxon>Fungi</taxon>
        <taxon>Dikarya</taxon>
        <taxon>Ascomycota</taxon>
        <taxon>Pezizomycotina</taxon>
        <taxon>Sordariomycetes</taxon>
        <taxon>Sordariomycetidae</taxon>
        <taxon>Sordariales</taxon>
        <taxon>Chaetomiaceae</taxon>
        <taxon>Corynascus</taxon>
    </lineage>
</organism>
<protein>
    <recommendedName>
        <fullName evidence="2">JmjC domain-containing protein</fullName>
    </recommendedName>
</protein>
<dbReference type="Pfam" id="PF13621">
    <property type="entry name" value="Cupin_8"/>
    <property type="match status" value="1"/>
</dbReference>
<evidence type="ECO:0000259" key="2">
    <source>
        <dbReference type="PROSITE" id="PS51184"/>
    </source>
</evidence>
<feature type="compositionally biased region" description="Acidic residues" evidence="1">
    <location>
        <begin position="514"/>
        <end position="523"/>
    </location>
</feature>
<feature type="compositionally biased region" description="Acidic residues" evidence="1">
    <location>
        <begin position="408"/>
        <end position="425"/>
    </location>
</feature>
<proteinExistence type="predicted"/>
<feature type="region of interest" description="Disordered" evidence="1">
    <location>
        <begin position="384"/>
        <end position="438"/>
    </location>
</feature>
<keyword evidence="4" id="KW-1185">Reference proteome</keyword>
<name>A0AAN7CM43_9PEZI</name>
<reference evidence="3" key="2">
    <citation type="submission" date="2023-05" db="EMBL/GenBank/DDBJ databases">
        <authorList>
            <consortium name="Lawrence Berkeley National Laboratory"/>
            <person name="Steindorff A."/>
            <person name="Hensen N."/>
            <person name="Bonometti L."/>
            <person name="Westerberg I."/>
            <person name="Brannstrom I.O."/>
            <person name="Guillou S."/>
            <person name="Cros-Aarteil S."/>
            <person name="Calhoun S."/>
            <person name="Haridas S."/>
            <person name="Kuo A."/>
            <person name="Mondo S."/>
            <person name="Pangilinan J."/>
            <person name="Riley R."/>
            <person name="Labutti K."/>
            <person name="Andreopoulos B."/>
            <person name="Lipzen A."/>
            <person name="Chen C."/>
            <person name="Yanf M."/>
            <person name="Daum C."/>
            <person name="Ng V."/>
            <person name="Clum A."/>
            <person name="Ohm R."/>
            <person name="Martin F."/>
            <person name="Silar P."/>
            <person name="Natvig D."/>
            <person name="Lalanne C."/>
            <person name="Gautier V."/>
            <person name="Ament-Velasquez S.L."/>
            <person name="Kruys A."/>
            <person name="Hutchinson M.I."/>
            <person name="Powell A.J."/>
            <person name="Barry K."/>
            <person name="Miller A.N."/>
            <person name="Grigoriev I.V."/>
            <person name="Debuchy R."/>
            <person name="Gladieux P."/>
            <person name="Thoren M.H."/>
            <person name="Johannesson H."/>
        </authorList>
    </citation>
    <scope>NUCLEOTIDE SEQUENCE</scope>
    <source>
        <strain evidence="3">CBS 359.72</strain>
    </source>
</reference>
<dbReference type="InterPro" id="IPR041667">
    <property type="entry name" value="Cupin_8"/>
</dbReference>
<feature type="domain" description="JmjC" evidence="2">
    <location>
        <begin position="407"/>
        <end position="572"/>
    </location>
</feature>
<dbReference type="PANTHER" id="PTHR12461:SF101">
    <property type="entry name" value="TRNA WYBUTOSINE-SYNTHESIZING PROTEIN 4"/>
    <property type="match status" value="1"/>
</dbReference>
<feature type="region of interest" description="Disordered" evidence="1">
    <location>
        <begin position="503"/>
        <end position="523"/>
    </location>
</feature>
<dbReference type="SMART" id="SM00558">
    <property type="entry name" value="JmjC"/>
    <property type="match status" value="1"/>
</dbReference>
<comment type="caution">
    <text evidence="3">The sequence shown here is derived from an EMBL/GenBank/DDBJ whole genome shotgun (WGS) entry which is preliminary data.</text>
</comment>
<evidence type="ECO:0000313" key="3">
    <source>
        <dbReference type="EMBL" id="KAK4244575.1"/>
    </source>
</evidence>
<evidence type="ECO:0000313" key="4">
    <source>
        <dbReference type="Proteomes" id="UP001303647"/>
    </source>
</evidence>
<sequence length="572" mass="64465">MADTRHQLKTQCLAAAEQILSECTLVLEDYDDSIHSGLAGCGEPLVQLLGRQASQLLKVTQGDDEKGRALLLRRLDDLISTAYSKFYAYLFKDLPVCWRQLYTDASILKFALLYMSWPVTYASSPSQSRVRYDVAAAEKQLDDMIKVLDLAIILAGAAGDTRGRQWINSAFALLEDVWQTVSCGRPPAEQLLDERPPKRSKTLLSEPSLGAWQGSPSFSSHEPFTPPVAHPVRRVHDVSLEEFQTYLTRREPGALGPLPLVITGLISDWPALTSRPWKKPEYLLSRTFGGRRLVPVELGRSYVDAGWGQQVLPFGTFLNEYIMDKSRPSSSPPSTEGKQQQQGGEKRTGYLAQHPLLTHLPRLRDDILVPDLCFTTPPPLLHPPYLQPCNEKNQQQQQHSSSCKENQDQNDDDNDNQEEEDDEEGEGPHLNAWLGPAGTITPLHTDPYHNLLAQVVGRKYVRLYAPWAGGGPGAMWARGKEGGVEMGNTSRVDVGVLEGWDKPPRRRRHRRSSDEDEYEDEDGLQEGWEDKFKKVDYLDCVLSEGEVLYIPVGWWHYVRGLSVSFSVSFWWR</sequence>
<feature type="region of interest" description="Disordered" evidence="1">
    <location>
        <begin position="323"/>
        <end position="346"/>
    </location>
</feature>
<feature type="compositionally biased region" description="Low complexity" evidence="1">
    <location>
        <begin position="387"/>
        <end position="398"/>
    </location>
</feature>
<dbReference type="SUPFAM" id="SSF51197">
    <property type="entry name" value="Clavaminate synthase-like"/>
    <property type="match status" value="1"/>
</dbReference>
<evidence type="ECO:0000256" key="1">
    <source>
        <dbReference type="SAM" id="MobiDB-lite"/>
    </source>
</evidence>
<dbReference type="Proteomes" id="UP001303647">
    <property type="component" value="Unassembled WGS sequence"/>
</dbReference>
<accession>A0AAN7CM43</accession>
<reference evidence="3" key="1">
    <citation type="journal article" date="2023" name="Mol. Phylogenet. Evol.">
        <title>Genome-scale phylogeny and comparative genomics of the fungal order Sordariales.</title>
        <authorList>
            <person name="Hensen N."/>
            <person name="Bonometti L."/>
            <person name="Westerberg I."/>
            <person name="Brannstrom I.O."/>
            <person name="Guillou S."/>
            <person name="Cros-Aarteil S."/>
            <person name="Calhoun S."/>
            <person name="Haridas S."/>
            <person name="Kuo A."/>
            <person name="Mondo S."/>
            <person name="Pangilinan J."/>
            <person name="Riley R."/>
            <person name="LaButti K."/>
            <person name="Andreopoulos B."/>
            <person name="Lipzen A."/>
            <person name="Chen C."/>
            <person name="Yan M."/>
            <person name="Daum C."/>
            <person name="Ng V."/>
            <person name="Clum A."/>
            <person name="Steindorff A."/>
            <person name="Ohm R.A."/>
            <person name="Martin F."/>
            <person name="Silar P."/>
            <person name="Natvig D.O."/>
            <person name="Lalanne C."/>
            <person name="Gautier V."/>
            <person name="Ament-Velasquez S.L."/>
            <person name="Kruys A."/>
            <person name="Hutchinson M.I."/>
            <person name="Powell A.J."/>
            <person name="Barry K."/>
            <person name="Miller A.N."/>
            <person name="Grigoriev I.V."/>
            <person name="Debuchy R."/>
            <person name="Gladieux P."/>
            <person name="Hiltunen Thoren M."/>
            <person name="Johannesson H."/>
        </authorList>
    </citation>
    <scope>NUCLEOTIDE SEQUENCE</scope>
    <source>
        <strain evidence="3">CBS 359.72</strain>
    </source>
</reference>
<dbReference type="EMBL" id="MU857733">
    <property type="protein sequence ID" value="KAK4244575.1"/>
    <property type="molecule type" value="Genomic_DNA"/>
</dbReference>
<dbReference type="Gene3D" id="2.60.120.650">
    <property type="entry name" value="Cupin"/>
    <property type="match status" value="1"/>
</dbReference>
<dbReference type="PANTHER" id="PTHR12461">
    <property type="entry name" value="HYPOXIA-INDUCIBLE FACTOR 1 ALPHA INHIBITOR-RELATED"/>
    <property type="match status" value="1"/>
</dbReference>
<gene>
    <name evidence="3" type="ORF">C7999DRAFT_17190</name>
</gene>
<dbReference type="PROSITE" id="PS51184">
    <property type="entry name" value="JMJC"/>
    <property type="match status" value="1"/>
</dbReference>
<dbReference type="AlphaFoldDB" id="A0AAN7CM43"/>